<comment type="caution">
    <text evidence="1">The sequence shown here is derived from an EMBL/GenBank/DDBJ whole genome shotgun (WGS) entry which is preliminary data.</text>
</comment>
<dbReference type="Proteomes" id="UP000319671">
    <property type="component" value="Unassembled WGS sequence"/>
</dbReference>
<keyword evidence="2" id="KW-1185">Reference proteome</keyword>
<dbReference type="EMBL" id="VIVN01000015">
    <property type="protein sequence ID" value="TWD93491.1"/>
    <property type="molecule type" value="Genomic_DNA"/>
</dbReference>
<organism evidence="1 2">
    <name type="scientific">Neobacillus bataviensis</name>
    <dbReference type="NCBI Taxonomy" id="220685"/>
    <lineage>
        <taxon>Bacteria</taxon>
        <taxon>Bacillati</taxon>
        <taxon>Bacillota</taxon>
        <taxon>Bacilli</taxon>
        <taxon>Bacillales</taxon>
        <taxon>Bacillaceae</taxon>
        <taxon>Neobacillus</taxon>
    </lineage>
</organism>
<sequence length="34" mass="4038">MIFVQEVSKVYSMESGDFVALKNNNIHIRRRNIK</sequence>
<gene>
    <name evidence="1" type="ORF">FB550_115135</name>
</gene>
<protein>
    <submittedName>
        <fullName evidence="1">Uncharacterized protein</fullName>
    </submittedName>
</protein>
<dbReference type="AlphaFoldDB" id="A0A561CQI2"/>
<evidence type="ECO:0000313" key="2">
    <source>
        <dbReference type="Proteomes" id="UP000319671"/>
    </source>
</evidence>
<accession>A0A561CQI2</accession>
<evidence type="ECO:0000313" key="1">
    <source>
        <dbReference type="EMBL" id="TWD93491.1"/>
    </source>
</evidence>
<name>A0A561CQI2_9BACI</name>
<proteinExistence type="predicted"/>
<reference evidence="1 2" key="1">
    <citation type="submission" date="2019-06" db="EMBL/GenBank/DDBJ databases">
        <title>Sorghum-associated microbial communities from plants grown in Nebraska, USA.</title>
        <authorList>
            <person name="Schachtman D."/>
        </authorList>
    </citation>
    <scope>NUCLEOTIDE SEQUENCE [LARGE SCALE GENOMIC DNA]</scope>
    <source>
        <strain evidence="1 2">2482</strain>
    </source>
</reference>